<keyword evidence="2" id="KW-0472">Membrane</keyword>
<protein>
    <recommendedName>
        <fullName evidence="5">Transmembrane protein</fullName>
    </recommendedName>
</protein>
<reference evidence="3 4" key="1">
    <citation type="submission" date="2023-07" db="EMBL/GenBank/DDBJ databases">
        <authorList>
            <person name="Peeters C."/>
        </authorList>
    </citation>
    <scope>NUCLEOTIDE SEQUENCE [LARGE SCALE GENOMIC DNA]</scope>
    <source>
        <strain evidence="3 4">LMG 18096</strain>
    </source>
</reference>
<name>A0ABC8QCD8_9RALS</name>
<evidence type="ECO:0008006" key="5">
    <source>
        <dbReference type="Google" id="ProtNLM"/>
    </source>
</evidence>
<evidence type="ECO:0000313" key="4">
    <source>
        <dbReference type="Proteomes" id="UP001189663"/>
    </source>
</evidence>
<keyword evidence="2" id="KW-1133">Transmembrane helix</keyword>
<gene>
    <name evidence="3" type="ORF">LMG18096_02620</name>
</gene>
<evidence type="ECO:0000256" key="1">
    <source>
        <dbReference type="SAM" id="MobiDB-lite"/>
    </source>
</evidence>
<feature type="transmembrane region" description="Helical" evidence="2">
    <location>
        <begin position="96"/>
        <end position="121"/>
    </location>
</feature>
<dbReference type="AlphaFoldDB" id="A0ABC8QCD8"/>
<keyword evidence="4" id="KW-1185">Reference proteome</keyword>
<dbReference type="Proteomes" id="UP001189663">
    <property type="component" value="Unassembled WGS sequence"/>
</dbReference>
<organism evidence="3 4">
    <name type="scientific">Ralstonia holmesii</name>
    <dbReference type="NCBI Taxonomy" id="3058602"/>
    <lineage>
        <taxon>Bacteria</taxon>
        <taxon>Pseudomonadati</taxon>
        <taxon>Pseudomonadota</taxon>
        <taxon>Betaproteobacteria</taxon>
        <taxon>Burkholderiales</taxon>
        <taxon>Burkholderiaceae</taxon>
        <taxon>Ralstonia</taxon>
    </lineage>
</organism>
<sequence>MRNPSHLSPHQPSPSSAAGGAEALLQGELPQHSDAAPEPPPRSIIKLDTRSMVWAYDEIASDVEALSPFMALALLFGLSVLVPMTVLGFFEKNQPLSGQIVTGVISAVLIPACLVGIVYLLKISLFSRYANLHFNRRTRSIYTQEGKAAVRLDWNHVRPFVSAVPGPLTMGATPAWALVLVEFSTGPSPRPIQRMRVQGILPSRDACQRLWELIRRYMDEAPEALPELEVVPGGRTWQNALLDFGPMREISPTDSSEDIAAGVIGRLRKRNWWPAIGPFRIFWWIIFWPGPLSTILYERFRREAQLPTAWIADEAPTADEANPYRIRSKAPHERAGRRKATWIIGIVCTVCIALGASAWAFAFHIAFQSFLIDIWGELFRKL</sequence>
<feature type="transmembrane region" description="Helical" evidence="2">
    <location>
        <begin position="69"/>
        <end position="90"/>
    </location>
</feature>
<feature type="region of interest" description="Disordered" evidence="1">
    <location>
        <begin position="1"/>
        <end position="23"/>
    </location>
</feature>
<comment type="caution">
    <text evidence="3">The sequence shown here is derived from an EMBL/GenBank/DDBJ whole genome shotgun (WGS) entry which is preliminary data.</text>
</comment>
<feature type="transmembrane region" description="Helical" evidence="2">
    <location>
        <begin position="342"/>
        <end position="367"/>
    </location>
</feature>
<evidence type="ECO:0000313" key="3">
    <source>
        <dbReference type="EMBL" id="CAJ0791994.1"/>
    </source>
</evidence>
<proteinExistence type="predicted"/>
<dbReference type="EMBL" id="CATZAT010000004">
    <property type="protein sequence ID" value="CAJ0791994.1"/>
    <property type="molecule type" value="Genomic_DNA"/>
</dbReference>
<evidence type="ECO:0000256" key="2">
    <source>
        <dbReference type="SAM" id="Phobius"/>
    </source>
</evidence>
<dbReference type="RefSeq" id="WP_316683919.1">
    <property type="nucleotide sequence ID" value="NZ_CATZAT010000004.1"/>
</dbReference>
<accession>A0ABC8QCD8</accession>
<keyword evidence="2" id="KW-0812">Transmembrane</keyword>